<proteinExistence type="predicted"/>
<evidence type="ECO:0000313" key="1">
    <source>
        <dbReference type="EMBL" id="KAK0949224.1"/>
    </source>
</evidence>
<dbReference type="EMBL" id="JAUJLE010001297">
    <property type="protein sequence ID" value="KAK0949224.1"/>
    <property type="molecule type" value="Genomic_DNA"/>
</dbReference>
<protein>
    <submittedName>
        <fullName evidence="1">Uncharacterized protein</fullName>
    </submittedName>
</protein>
<evidence type="ECO:0000313" key="2">
    <source>
        <dbReference type="Proteomes" id="UP001175353"/>
    </source>
</evidence>
<sequence>MQLTRESYGEFGLDIDLVFRREFPDFEPCGISLAKSAKLTTISEGTDVKLKLRADGIKDHLTRFTQQGRMDQEVNLVRCLSKTKDIHPGHGDPIAVSMTIYQQRKGWRAVVNLCDFEMYSCMIVLRATNRPGYEALKQKIAEEKEITYLDELREVYHCVHCVLDRLDLAWRGLHLLLALFLLRISLKKLIPLFAVATRPAGIELLSSELNKPDISGTVCDFFARY</sequence>
<keyword evidence="2" id="KW-1185">Reference proteome</keyword>
<comment type="caution">
    <text evidence="1">The sequence shown here is derived from an EMBL/GenBank/DDBJ whole genome shotgun (WGS) entry which is preliminary data.</text>
</comment>
<gene>
    <name evidence="1" type="ORF">LTR91_026628</name>
</gene>
<dbReference type="Proteomes" id="UP001175353">
    <property type="component" value="Unassembled WGS sequence"/>
</dbReference>
<dbReference type="AlphaFoldDB" id="A0AAN6H067"/>
<organism evidence="1 2">
    <name type="scientific">Friedmanniomyces endolithicus</name>
    <dbReference type="NCBI Taxonomy" id="329885"/>
    <lineage>
        <taxon>Eukaryota</taxon>
        <taxon>Fungi</taxon>
        <taxon>Dikarya</taxon>
        <taxon>Ascomycota</taxon>
        <taxon>Pezizomycotina</taxon>
        <taxon>Dothideomycetes</taxon>
        <taxon>Dothideomycetidae</taxon>
        <taxon>Mycosphaerellales</taxon>
        <taxon>Teratosphaeriaceae</taxon>
        <taxon>Friedmanniomyces</taxon>
    </lineage>
</organism>
<name>A0AAN6H067_9PEZI</name>
<reference evidence="1" key="1">
    <citation type="submission" date="2023-06" db="EMBL/GenBank/DDBJ databases">
        <title>Black Yeasts Isolated from many extreme environments.</title>
        <authorList>
            <person name="Coleine C."/>
            <person name="Stajich J.E."/>
            <person name="Selbmann L."/>
        </authorList>
    </citation>
    <scope>NUCLEOTIDE SEQUENCE</scope>
    <source>
        <strain evidence="1">CCFEE 5200</strain>
    </source>
</reference>
<accession>A0AAN6H067</accession>